<keyword evidence="2" id="KW-1185">Reference proteome</keyword>
<organism evidence="1 2">
    <name type="scientific">Oculimacula yallundae</name>
    <dbReference type="NCBI Taxonomy" id="86028"/>
    <lineage>
        <taxon>Eukaryota</taxon>
        <taxon>Fungi</taxon>
        <taxon>Dikarya</taxon>
        <taxon>Ascomycota</taxon>
        <taxon>Pezizomycotina</taxon>
        <taxon>Leotiomycetes</taxon>
        <taxon>Helotiales</taxon>
        <taxon>Ploettnerulaceae</taxon>
        <taxon>Oculimacula</taxon>
    </lineage>
</organism>
<reference evidence="1 2" key="1">
    <citation type="journal article" date="2024" name="Commun. Biol.">
        <title>Comparative genomic analysis of thermophilic fungi reveals convergent evolutionary adaptations and gene losses.</title>
        <authorList>
            <person name="Steindorff A.S."/>
            <person name="Aguilar-Pontes M.V."/>
            <person name="Robinson A.J."/>
            <person name="Andreopoulos B."/>
            <person name="LaButti K."/>
            <person name="Kuo A."/>
            <person name="Mondo S."/>
            <person name="Riley R."/>
            <person name="Otillar R."/>
            <person name="Haridas S."/>
            <person name="Lipzen A."/>
            <person name="Grimwood J."/>
            <person name="Schmutz J."/>
            <person name="Clum A."/>
            <person name="Reid I.D."/>
            <person name="Moisan M.C."/>
            <person name="Butler G."/>
            <person name="Nguyen T.T.M."/>
            <person name="Dewar K."/>
            <person name="Conant G."/>
            <person name="Drula E."/>
            <person name="Henrissat B."/>
            <person name="Hansel C."/>
            <person name="Singer S."/>
            <person name="Hutchinson M.I."/>
            <person name="de Vries R.P."/>
            <person name="Natvig D.O."/>
            <person name="Powell A.J."/>
            <person name="Tsang A."/>
            <person name="Grigoriev I.V."/>
        </authorList>
    </citation>
    <scope>NUCLEOTIDE SEQUENCE [LARGE SCALE GENOMIC DNA]</scope>
    <source>
        <strain evidence="1 2">CBS 494.80</strain>
    </source>
</reference>
<comment type="caution">
    <text evidence="1">The sequence shown here is derived from an EMBL/GenBank/DDBJ whole genome shotgun (WGS) entry which is preliminary data.</text>
</comment>
<name>A0ABR4BS34_9HELO</name>
<proteinExistence type="predicted"/>
<dbReference type="EMBL" id="JAZHXI010000022">
    <property type="protein sequence ID" value="KAL2060470.1"/>
    <property type="molecule type" value="Genomic_DNA"/>
</dbReference>
<gene>
    <name evidence="1" type="ORF">VTL71DRAFT_9501</name>
</gene>
<evidence type="ECO:0000313" key="2">
    <source>
        <dbReference type="Proteomes" id="UP001595075"/>
    </source>
</evidence>
<dbReference type="Proteomes" id="UP001595075">
    <property type="component" value="Unassembled WGS sequence"/>
</dbReference>
<evidence type="ECO:0000313" key="1">
    <source>
        <dbReference type="EMBL" id="KAL2060470.1"/>
    </source>
</evidence>
<sequence length="472" mass="54685">MSLFTSGPPEIICRILSVYDSISHLLALATTCKHLHLVWLENNTSIIRHVARLSIPSFEDALLAIRATEIVQRAQESCQQPPNPFPINELSSIAKHPGMKDLEGVIKLQRFARLIEFAFLNDKSVEGGPVDLPENEEEWLAWRETFHRSFYRLFFVGAVLSGSYMEPFSLAIKEKRTETLTLGKKYGSDLTEEGMEYLRRFAVYNFDADDESEVGIWRDKQYESIFGPLARWFVELSPVDNVQSEQALYEAQRDNSDWGSDSDQFSLDSALESADKSSLREILFLLAANEHFSRMSRRYNWAPRYEREEARTLSRDEMNQREKITIVPFSDFRALDIYIPASSTWAREFPPQAKHDITSSQLQEKTDERSNEDVPFSVKSVDVRRYITQLNYMSTRPNRFDGEEPPPPFLQFFVFVLRRYFNLRFCSGTFDDHEDDSYARDVICGSVFASYPMFPFTTYKPPVLSYVGSEFE</sequence>
<evidence type="ECO:0008006" key="3">
    <source>
        <dbReference type="Google" id="ProtNLM"/>
    </source>
</evidence>
<protein>
    <recommendedName>
        <fullName evidence="3">F-box domain-containing protein</fullName>
    </recommendedName>
</protein>
<accession>A0ABR4BS34</accession>